<evidence type="ECO:0000313" key="4">
    <source>
        <dbReference type="Proteomes" id="UP000305067"/>
    </source>
</evidence>
<organism evidence="3 4">
    <name type="scientific">Pterulicium gracile</name>
    <dbReference type="NCBI Taxonomy" id="1884261"/>
    <lineage>
        <taxon>Eukaryota</taxon>
        <taxon>Fungi</taxon>
        <taxon>Dikarya</taxon>
        <taxon>Basidiomycota</taxon>
        <taxon>Agaricomycotina</taxon>
        <taxon>Agaricomycetes</taxon>
        <taxon>Agaricomycetidae</taxon>
        <taxon>Agaricales</taxon>
        <taxon>Pleurotineae</taxon>
        <taxon>Pterulaceae</taxon>
        <taxon>Pterulicium</taxon>
    </lineage>
</organism>
<dbReference type="PANTHER" id="PTHR13593">
    <property type="match status" value="1"/>
</dbReference>
<dbReference type="SMART" id="SM00148">
    <property type="entry name" value="PLCXc"/>
    <property type="match status" value="1"/>
</dbReference>
<dbReference type="PROSITE" id="PS50007">
    <property type="entry name" value="PIPLC_X_DOMAIN"/>
    <property type="match status" value="1"/>
</dbReference>
<dbReference type="Gene3D" id="3.20.20.190">
    <property type="entry name" value="Phosphatidylinositol (PI) phosphodiesterase"/>
    <property type="match status" value="1"/>
</dbReference>
<dbReference type="OrthoDB" id="1046782at2759"/>
<protein>
    <submittedName>
        <fullName evidence="3">PLC-like phosphodiesterase</fullName>
    </submittedName>
</protein>
<dbReference type="Pfam" id="PF00388">
    <property type="entry name" value="PI-PLC-X"/>
    <property type="match status" value="1"/>
</dbReference>
<evidence type="ECO:0000313" key="3">
    <source>
        <dbReference type="EMBL" id="TFK99015.1"/>
    </source>
</evidence>
<dbReference type="CDD" id="cd08586">
    <property type="entry name" value="PI-PLCc_BcPLC_like"/>
    <property type="match status" value="1"/>
</dbReference>
<dbReference type="InterPro" id="IPR000909">
    <property type="entry name" value="PLipase_C_PInositol-sp_X_dom"/>
</dbReference>
<dbReference type="AlphaFoldDB" id="A0A5C3QAC8"/>
<keyword evidence="4" id="KW-1185">Reference proteome</keyword>
<dbReference type="GO" id="GO:0006629">
    <property type="term" value="P:lipid metabolic process"/>
    <property type="evidence" value="ECO:0007669"/>
    <property type="project" value="InterPro"/>
</dbReference>
<dbReference type="SUPFAM" id="SSF51695">
    <property type="entry name" value="PLC-like phosphodiesterases"/>
    <property type="match status" value="1"/>
</dbReference>
<dbReference type="GO" id="GO:0008081">
    <property type="term" value="F:phosphoric diester hydrolase activity"/>
    <property type="evidence" value="ECO:0007669"/>
    <property type="project" value="InterPro"/>
</dbReference>
<evidence type="ECO:0000259" key="2">
    <source>
        <dbReference type="SMART" id="SM00148"/>
    </source>
</evidence>
<dbReference type="PANTHER" id="PTHR13593:SF113">
    <property type="entry name" value="SI:DKEY-266F7.9"/>
    <property type="match status" value="1"/>
</dbReference>
<dbReference type="EMBL" id="ML178836">
    <property type="protein sequence ID" value="TFK99015.1"/>
    <property type="molecule type" value="Genomic_DNA"/>
</dbReference>
<dbReference type="InterPro" id="IPR051057">
    <property type="entry name" value="PI-PLC_domain"/>
</dbReference>
<reference evidence="3 4" key="1">
    <citation type="journal article" date="2019" name="Nat. Ecol. Evol.">
        <title>Megaphylogeny resolves global patterns of mushroom evolution.</title>
        <authorList>
            <person name="Varga T."/>
            <person name="Krizsan K."/>
            <person name="Foldi C."/>
            <person name="Dima B."/>
            <person name="Sanchez-Garcia M."/>
            <person name="Sanchez-Ramirez S."/>
            <person name="Szollosi G.J."/>
            <person name="Szarkandi J.G."/>
            <person name="Papp V."/>
            <person name="Albert L."/>
            <person name="Andreopoulos W."/>
            <person name="Angelini C."/>
            <person name="Antonin V."/>
            <person name="Barry K.W."/>
            <person name="Bougher N.L."/>
            <person name="Buchanan P."/>
            <person name="Buyck B."/>
            <person name="Bense V."/>
            <person name="Catcheside P."/>
            <person name="Chovatia M."/>
            <person name="Cooper J."/>
            <person name="Damon W."/>
            <person name="Desjardin D."/>
            <person name="Finy P."/>
            <person name="Geml J."/>
            <person name="Haridas S."/>
            <person name="Hughes K."/>
            <person name="Justo A."/>
            <person name="Karasinski D."/>
            <person name="Kautmanova I."/>
            <person name="Kiss B."/>
            <person name="Kocsube S."/>
            <person name="Kotiranta H."/>
            <person name="LaButti K.M."/>
            <person name="Lechner B.E."/>
            <person name="Liimatainen K."/>
            <person name="Lipzen A."/>
            <person name="Lukacs Z."/>
            <person name="Mihaltcheva S."/>
            <person name="Morgado L.N."/>
            <person name="Niskanen T."/>
            <person name="Noordeloos M.E."/>
            <person name="Ohm R.A."/>
            <person name="Ortiz-Santana B."/>
            <person name="Ovrebo C."/>
            <person name="Racz N."/>
            <person name="Riley R."/>
            <person name="Savchenko A."/>
            <person name="Shiryaev A."/>
            <person name="Soop K."/>
            <person name="Spirin V."/>
            <person name="Szebenyi C."/>
            <person name="Tomsovsky M."/>
            <person name="Tulloss R.E."/>
            <person name="Uehling J."/>
            <person name="Grigoriev I.V."/>
            <person name="Vagvolgyi C."/>
            <person name="Papp T."/>
            <person name="Martin F.M."/>
            <person name="Miettinen O."/>
            <person name="Hibbett D.S."/>
            <person name="Nagy L.G."/>
        </authorList>
    </citation>
    <scope>NUCLEOTIDE SEQUENCE [LARGE SCALE GENOMIC DNA]</scope>
    <source>
        <strain evidence="3 4">CBS 309.79</strain>
    </source>
</reference>
<dbReference type="STRING" id="1884261.A0A5C3QAC8"/>
<keyword evidence="1" id="KW-0732">Signal</keyword>
<feature type="signal peptide" evidence="1">
    <location>
        <begin position="1"/>
        <end position="19"/>
    </location>
</feature>
<proteinExistence type="predicted"/>
<name>A0A5C3QAC8_9AGAR</name>
<sequence>MRSVLAATVVLVQLGVVYAQCPGSVTASVCGLSKASYPDWMGRLPNDRLISDLSIPATHDSLAIVGGSLTQCQENYGQSADTLTAQLKAGIRGFDIRLRIAEGNKFTIHHGPTYQNANFDDVLTKLRSFLEANPTETVLIRAKRECRNEFLSCNDAPGDFESIFRSYVSAYPTVFWAPAVNGRADIPRLGDVRGKAVLMVLHGNSGGPYGAFGLHHFAGWTDGSTTYVQDDYNVANTGAIATKRDKVRRFLDVTSAGDKSKIYVNFGSGSSILAHPFTIANGAAPSTTGVNPFLLGYMREGPEVHAPVVRTGVMMLDFPGADLITQIINTNQV</sequence>
<feature type="domain" description="Phosphatidylinositol-specific phospholipase C X" evidence="2">
    <location>
        <begin position="47"/>
        <end position="201"/>
    </location>
</feature>
<feature type="chain" id="PRO_5022895189" evidence="1">
    <location>
        <begin position="20"/>
        <end position="333"/>
    </location>
</feature>
<dbReference type="InterPro" id="IPR017946">
    <property type="entry name" value="PLC-like_Pdiesterase_TIM-brl"/>
</dbReference>
<gene>
    <name evidence="3" type="ORF">BDV98DRAFT_572093</name>
</gene>
<accession>A0A5C3QAC8</accession>
<dbReference type="Proteomes" id="UP000305067">
    <property type="component" value="Unassembled WGS sequence"/>
</dbReference>
<evidence type="ECO:0000256" key="1">
    <source>
        <dbReference type="SAM" id="SignalP"/>
    </source>
</evidence>